<feature type="compositionally biased region" description="Low complexity" evidence="1">
    <location>
        <begin position="29"/>
        <end position="39"/>
    </location>
</feature>
<dbReference type="Proteomes" id="UP000479000">
    <property type="component" value="Unassembled WGS sequence"/>
</dbReference>
<name>A0A6H5HH44_9HEMI</name>
<feature type="compositionally biased region" description="Acidic residues" evidence="1">
    <location>
        <begin position="13"/>
        <end position="28"/>
    </location>
</feature>
<dbReference type="GO" id="GO:0000463">
    <property type="term" value="P:maturation of LSU-rRNA from tricistronic rRNA transcript (SSU-rRNA, 5.8S rRNA, LSU-rRNA)"/>
    <property type="evidence" value="ECO:0007669"/>
    <property type="project" value="TreeGrafter"/>
</dbReference>
<reference evidence="3 4" key="1">
    <citation type="submission" date="2020-02" db="EMBL/GenBank/DDBJ databases">
        <authorList>
            <person name="Ferguson B K."/>
        </authorList>
    </citation>
    <scope>NUCLEOTIDE SEQUENCE [LARGE SCALE GENOMIC DNA]</scope>
</reference>
<evidence type="ECO:0000259" key="2">
    <source>
        <dbReference type="Pfam" id="PF16201"/>
    </source>
</evidence>
<dbReference type="AlphaFoldDB" id="A0A6H5HH44"/>
<dbReference type="InterPro" id="IPR039844">
    <property type="entry name" value="URB1"/>
</dbReference>
<feature type="domain" description="URB1 C-terminal" evidence="2">
    <location>
        <begin position="350"/>
        <end position="477"/>
    </location>
</feature>
<dbReference type="OrthoDB" id="72892at2759"/>
<dbReference type="InterPro" id="IPR032436">
    <property type="entry name" value="URB1_C"/>
</dbReference>
<dbReference type="GO" id="GO:0005730">
    <property type="term" value="C:nucleolus"/>
    <property type="evidence" value="ECO:0007669"/>
    <property type="project" value="TreeGrafter"/>
</dbReference>
<evidence type="ECO:0000313" key="4">
    <source>
        <dbReference type="Proteomes" id="UP000479000"/>
    </source>
</evidence>
<dbReference type="Pfam" id="PF16201">
    <property type="entry name" value="NopRA1"/>
    <property type="match status" value="1"/>
</dbReference>
<dbReference type="PANTHER" id="PTHR13500">
    <property type="entry name" value="NUCLEOLAR PRERIBOSOMAL-ASSOCIATED PROTEIN 1"/>
    <property type="match status" value="1"/>
</dbReference>
<evidence type="ECO:0000256" key="1">
    <source>
        <dbReference type="SAM" id="MobiDB-lite"/>
    </source>
</evidence>
<feature type="compositionally biased region" description="Basic and acidic residues" evidence="1">
    <location>
        <begin position="1"/>
        <end position="12"/>
    </location>
</feature>
<dbReference type="PANTHER" id="PTHR13500:SF0">
    <property type="entry name" value="NUCLEOLAR PRE-RIBOSOMAL-ASSOCIATED PROTEIN 1"/>
    <property type="match status" value="1"/>
</dbReference>
<sequence length="479" mass="53272">MEENQGKRKTDEENLSDSSGEEEFDDETSGSSSSAYDDQASSDDDPQSKADRDDATESEEEEVSNEEMENEESEDEALAAVDDIIALQLLSSVDFTRDQLKMLVHHDDPTNPASLRVNFIHFLMSLIIGHSPNVIRKLCNKKSYPDTMLIYAPLVTSIPIYRVIGGIGEQGIIIVLKIGKSDQSIGKNVYSYTSIIHVNSESLPGGLFYVCNFSTLKMQIYRKYCLHSGLASPSSSFLVPPVLQRHVVERSLSIPPPSSGKAGFTWRTVDRIRSVRSASHWSTGRRTRCGRGGEGGTLSRRPMRGQPDPGIVDDEGSIYDPAFLLPVLCQLAQQEHKIKSRMFFQSGAVGLALASLASTSLNIRRLATLFLQRVHKHHMGQDKIVWSNFIDAVRRGIAELEERESAKKKNKSKNTEEEVPRICSITSTFLARASTVLGDPTAPLYRPLHHFILARPALKLFGVPAFLELLHSTDVKYHE</sequence>
<feature type="region of interest" description="Disordered" evidence="1">
    <location>
        <begin position="1"/>
        <end position="76"/>
    </location>
</feature>
<feature type="region of interest" description="Disordered" evidence="1">
    <location>
        <begin position="283"/>
        <end position="307"/>
    </location>
</feature>
<gene>
    <name evidence="3" type="ORF">NTEN_LOCUS20913</name>
</gene>
<dbReference type="GO" id="GO:0000466">
    <property type="term" value="P:maturation of 5.8S rRNA from tricistronic rRNA transcript (SSU-rRNA, 5.8S rRNA, LSU-rRNA)"/>
    <property type="evidence" value="ECO:0007669"/>
    <property type="project" value="TreeGrafter"/>
</dbReference>
<organism evidence="3 4">
    <name type="scientific">Nesidiocoris tenuis</name>
    <dbReference type="NCBI Taxonomy" id="355587"/>
    <lineage>
        <taxon>Eukaryota</taxon>
        <taxon>Metazoa</taxon>
        <taxon>Ecdysozoa</taxon>
        <taxon>Arthropoda</taxon>
        <taxon>Hexapoda</taxon>
        <taxon>Insecta</taxon>
        <taxon>Pterygota</taxon>
        <taxon>Neoptera</taxon>
        <taxon>Paraneoptera</taxon>
        <taxon>Hemiptera</taxon>
        <taxon>Heteroptera</taxon>
        <taxon>Panheteroptera</taxon>
        <taxon>Cimicomorpha</taxon>
        <taxon>Miridae</taxon>
        <taxon>Dicyphina</taxon>
        <taxon>Nesidiocoris</taxon>
    </lineage>
</organism>
<protein>
    <recommendedName>
        <fullName evidence="2">URB1 C-terminal domain-containing protein</fullName>
    </recommendedName>
</protein>
<evidence type="ECO:0000313" key="3">
    <source>
        <dbReference type="EMBL" id="CAB0016783.1"/>
    </source>
</evidence>
<proteinExistence type="predicted"/>
<feature type="compositionally biased region" description="Acidic residues" evidence="1">
    <location>
        <begin position="56"/>
        <end position="76"/>
    </location>
</feature>
<keyword evidence="4" id="KW-1185">Reference proteome</keyword>
<dbReference type="EMBL" id="CADCXU010030600">
    <property type="protein sequence ID" value="CAB0016783.1"/>
    <property type="molecule type" value="Genomic_DNA"/>
</dbReference>
<accession>A0A6H5HH44</accession>
<feature type="compositionally biased region" description="Basic and acidic residues" evidence="1">
    <location>
        <begin position="46"/>
        <end position="55"/>
    </location>
</feature>